<evidence type="ECO:0000256" key="1">
    <source>
        <dbReference type="SAM" id="Coils"/>
    </source>
</evidence>
<evidence type="ECO:0000313" key="5">
    <source>
        <dbReference type="EMBL" id="TWD13239.1"/>
    </source>
</evidence>
<dbReference type="InterPro" id="IPR006311">
    <property type="entry name" value="TAT_signal"/>
</dbReference>
<keyword evidence="3" id="KW-0732">Signal</keyword>
<proteinExistence type="predicted"/>
<dbReference type="InterPro" id="IPR003709">
    <property type="entry name" value="VanY-like_core_dom"/>
</dbReference>
<dbReference type="AlphaFoldDB" id="A0A560W6J0"/>
<name>A0A560W6J0_9MICO</name>
<evidence type="ECO:0000256" key="2">
    <source>
        <dbReference type="SAM" id="MobiDB-lite"/>
    </source>
</evidence>
<dbReference type="PROSITE" id="PS51318">
    <property type="entry name" value="TAT"/>
    <property type="match status" value="1"/>
</dbReference>
<dbReference type="GO" id="GO:0006508">
    <property type="term" value="P:proteolysis"/>
    <property type="evidence" value="ECO:0007669"/>
    <property type="project" value="InterPro"/>
</dbReference>
<dbReference type="InterPro" id="IPR009045">
    <property type="entry name" value="Zn_M74/Hedgehog-like"/>
</dbReference>
<dbReference type="RefSeq" id="WP_144858058.1">
    <property type="nucleotide sequence ID" value="NZ_BAAAYT010000002.1"/>
</dbReference>
<keyword evidence="5" id="KW-0645">Protease</keyword>
<feature type="coiled-coil region" evidence="1">
    <location>
        <begin position="68"/>
        <end position="133"/>
    </location>
</feature>
<feature type="region of interest" description="Disordered" evidence="2">
    <location>
        <begin position="28"/>
        <end position="60"/>
    </location>
</feature>
<evidence type="ECO:0000313" key="6">
    <source>
        <dbReference type="Proteomes" id="UP000315628"/>
    </source>
</evidence>
<keyword evidence="1" id="KW-0175">Coiled coil</keyword>
<dbReference type="Gene3D" id="3.30.1380.10">
    <property type="match status" value="1"/>
</dbReference>
<dbReference type="PANTHER" id="PTHR34385:SF1">
    <property type="entry name" value="PEPTIDOGLYCAN L-ALANYL-D-GLUTAMATE ENDOPEPTIDASE CWLK"/>
    <property type="match status" value="1"/>
</dbReference>
<sequence>MPDRFSRRRAAATAALALAFTLPLGTASAEPVAPADPTSGAAGQASDHSESLSSGQVSDQVAAARELAEKIRKDNKAIAAEVEALEADSKKANELLQKYSEAQERYQDAKDEADEAREEARRLRERLEAGREDLREWAVDTYTEAGGYSDTLAFLNIMSKKPSAAGDSAGDLSYLTEERIHSVDLVRLEAIGQAQLARKAEKAEKRAEKAKDEADAARKELDSVVEARKDRIEALRADHAEELEKAGPLAQQLFGFVDSDAQDAQQALTDAMEQAGQDVKAFEGGTPCSNNNELYPNGQIPPNGLCPLLGAAGESLRPEAAAAFNAMTKAYARDMGSPICITDSYRSYSEQVIIKSQRGGWAAAPGTSNHGLGKALDLCGGINNFGSAAHAWMRQNAPLYGWFHPSWAQAGGALPEPWHWEYAG</sequence>
<feature type="chain" id="PRO_5022159736" evidence="3">
    <location>
        <begin position="30"/>
        <end position="424"/>
    </location>
</feature>
<dbReference type="OrthoDB" id="5496837at2"/>
<keyword evidence="6" id="KW-1185">Reference proteome</keyword>
<dbReference type="CDD" id="cd14814">
    <property type="entry name" value="Peptidase_M15"/>
    <property type="match status" value="1"/>
</dbReference>
<feature type="signal peptide" evidence="3">
    <location>
        <begin position="1"/>
        <end position="29"/>
    </location>
</feature>
<dbReference type="SUPFAM" id="SSF55166">
    <property type="entry name" value="Hedgehog/DD-peptidase"/>
    <property type="match status" value="1"/>
</dbReference>
<accession>A0A560W6J0</accession>
<evidence type="ECO:0000256" key="3">
    <source>
        <dbReference type="SAM" id="SignalP"/>
    </source>
</evidence>
<feature type="coiled-coil region" evidence="1">
    <location>
        <begin position="193"/>
        <end position="227"/>
    </location>
</feature>
<dbReference type="Pfam" id="PF02557">
    <property type="entry name" value="VanY"/>
    <property type="match status" value="1"/>
</dbReference>
<comment type="caution">
    <text evidence="5">The sequence shown here is derived from an EMBL/GenBank/DDBJ whole genome shotgun (WGS) entry which is preliminary data.</text>
</comment>
<dbReference type="GO" id="GO:0004180">
    <property type="term" value="F:carboxypeptidase activity"/>
    <property type="evidence" value="ECO:0007669"/>
    <property type="project" value="UniProtKB-KW"/>
</dbReference>
<dbReference type="Proteomes" id="UP000315628">
    <property type="component" value="Unassembled WGS sequence"/>
</dbReference>
<evidence type="ECO:0000259" key="4">
    <source>
        <dbReference type="Pfam" id="PF02557"/>
    </source>
</evidence>
<organism evidence="5 6">
    <name type="scientific">Marihabitans asiaticum</name>
    <dbReference type="NCBI Taxonomy" id="415218"/>
    <lineage>
        <taxon>Bacteria</taxon>
        <taxon>Bacillati</taxon>
        <taxon>Actinomycetota</taxon>
        <taxon>Actinomycetes</taxon>
        <taxon>Micrococcales</taxon>
        <taxon>Intrasporangiaceae</taxon>
        <taxon>Marihabitans</taxon>
    </lineage>
</organism>
<dbReference type="PANTHER" id="PTHR34385">
    <property type="entry name" value="D-ALANYL-D-ALANINE CARBOXYPEPTIDASE"/>
    <property type="match status" value="1"/>
</dbReference>
<protein>
    <submittedName>
        <fullName evidence="5">D-alanyl-D-alanine carboxypeptidase-like protein</fullName>
    </submittedName>
</protein>
<keyword evidence="5" id="KW-0378">Hydrolase</keyword>
<feature type="domain" description="D-alanyl-D-alanine carboxypeptidase-like core" evidence="4">
    <location>
        <begin position="314"/>
        <end position="424"/>
    </location>
</feature>
<dbReference type="EMBL" id="VIUW01000005">
    <property type="protein sequence ID" value="TWD13239.1"/>
    <property type="molecule type" value="Genomic_DNA"/>
</dbReference>
<reference evidence="5 6" key="1">
    <citation type="submission" date="2019-06" db="EMBL/GenBank/DDBJ databases">
        <title>Sequencing the genomes of 1000 actinobacteria strains.</title>
        <authorList>
            <person name="Klenk H.-P."/>
        </authorList>
    </citation>
    <scope>NUCLEOTIDE SEQUENCE [LARGE SCALE GENOMIC DNA]</scope>
    <source>
        <strain evidence="5 6">DSM 18935</strain>
    </source>
</reference>
<keyword evidence="5" id="KW-0121">Carboxypeptidase</keyword>
<dbReference type="InterPro" id="IPR052179">
    <property type="entry name" value="DD-CPase-like"/>
</dbReference>
<gene>
    <name evidence="5" type="ORF">FB557_2627</name>
</gene>